<protein>
    <recommendedName>
        <fullName evidence="5">Bacterial transcriptional activator domain-containing protein</fullName>
    </recommendedName>
</protein>
<name>A0A852U1U5_9ACTN</name>
<evidence type="ECO:0000256" key="1">
    <source>
        <dbReference type="ARBA" id="ARBA00023015"/>
    </source>
</evidence>
<feature type="compositionally biased region" description="Low complexity" evidence="3">
    <location>
        <begin position="262"/>
        <end position="283"/>
    </location>
</feature>
<feature type="transmembrane region" description="Helical" evidence="4">
    <location>
        <begin position="17"/>
        <end position="38"/>
    </location>
</feature>
<organism evidence="6 7">
    <name type="scientific">Spinactinospora alkalitolerans</name>
    <dbReference type="NCBI Taxonomy" id="687207"/>
    <lineage>
        <taxon>Bacteria</taxon>
        <taxon>Bacillati</taxon>
        <taxon>Actinomycetota</taxon>
        <taxon>Actinomycetes</taxon>
        <taxon>Streptosporangiales</taxon>
        <taxon>Nocardiopsidaceae</taxon>
        <taxon>Spinactinospora</taxon>
    </lineage>
</organism>
<dbReference type="Proteomes" id="UP000589036">
    <property type="component" value="Unassembled WGS sequence"/>
</dbReference>
<dbReference type="InterPro" id="IPR011990">
    <property type="entry name" value="TPR-like_helical_dom_sf"/>
</dbReference>
<gene>
    <name evidence="6" type="ORF">HDA32_005956</name>
</gene>
<keyword evidence="4" id="KW-0472">Membrane</keyword>
<evidence type="ECO:0000256" key="4">
    <source>
        <dbReference type="SAM" id="Phobius"/>
    </source>
</evidence>
<feature type="region of interest" description="Disordered" evidence="3">
    <location>
        <begin position="647"/>
        <end position="701"/>
    </location>
</feature>
<evidence type="ECO:0000313" key="6">
    <source>
        <dbReference type="EMBL" id="NYE50836.1"/>
    </source>
</evidence>
<dbReference type="GO" id="GO:0003677">
    <property type="term" value="F:DNA binding"/>
    <property type="evidence" value="ECO:0007669"/>
    <property type="project" value="TreeGrafter"/>
</dbReference>
<keyword evidence="4" id="KW-0812">Transmembrane</keyword>
<evidence type="ECO:0000256" key="3">
    <source>
        <dbReference type="SAM" id="MobiDB-lite"/>
    </source>
</evidence>
<evidence type="ECO:0000313" key="7">
    <source>
        <dbReference type="Proteomes" id="UP000589036"/>
    </source>
</evidence>
<feature type="domain" description="Bacterial transcriptional activator" evidence="5">
    <location>
        <begin position="802"/>
        <end position="944"/>
    </location>
</feature>
<feature type="region of interest" description="Disordered" evidence="3">
    <location>
        <begin position="219"/>
        <end position="307"/>
    </location>
</feature>
<dbReference type="SMART" id="SM01043">
    <property type="entry name" value="BTAD"/>
    <property type="match status" value="1"/>
</dbReference>
<dbReference type="PANTHER" id="PTHR35807:SF1">
    <property type="entry name" value="TRANSCRIPTIONAL REGULATOR REDD"/>
    <property type="match status" value="1"/>
</dbReference>
<dbReference type="Gene3D" id="1.25.40.10">
    <property type="entry name" value="Tetratricopeptide repeat domain"/>
    <property type="match status" value="1"/>
</dbReference>
<dbReference type="AlphaFoldDB" id="A0A852U1U5"/>
<comment type="caution">
    <text evidence="6">The sequence shown here is derived from an EMBL/GenBank/DDBJ whole genome shotgun (WGS) entry which is preliminary data.</text>
</comment>
<accession>A0A852U1U5</accession>
<keyword evidence="1" id="KW-0805">Transcription regulation</keyword>
<keyword evidence="4" id="KW-1133">Transmembrane helix</keyword>
<dbReference type="EMBL" id="JACCCC010000001">
    <property type="protein sequence ID" value="NYE50836.1"/>
    <property type="molecule type" value="Genomic_DNA"/>
</dbReference>
<feature type="region of interest" description="Disordered" evidence="3">
    <location>
        <begin position="158"/>
        <end position="179"/>
    </location>
</feature>
<dbReference type="InterPro" id="IPR051677">
    <property type="entry name" value="AfsR-DnrI-RedD_regulator"/>
</dbReference>
<keyword evidence="7" id="KW-1185">Reference proteome</keyword>
<evidence type="ECO:0000259" key="5">
    <source>
        <dbReference type="SMART" id="SM01043"/>
    </source>
</evidence>
<dbReference type="SUPFAM" id="SSF48452">
    <property type="entry name" value="TPR-like"/>
    <property type="match status" value="1"/>
</dbReference>
<dbReference type="RefSeq" id="WP_179646247.1">
    <property type="nucleotide sequence ID" value="NZ_BAAAYY010000005.1"/>
</dbReference>
<evidence type="ECO:0000256" key="2">
    <source>
        <dbReference type="ARBA" id="ARBA00023163"/>
    </source>
</evidence>
<feature type="compositionally biased region" description="Acidic residues" evidence="3">
    <location>
        <begin position="233"/>
        <end position="251"/>
    </location>
</feature>
<proteinExistence type="predicted"/>
<feature type="compositionally biased region" description="Low complexity" evidence="3">
    <location>
        <begin position="158"/>
        <end position="174"/>
    </location>
</feature>
<dbReference type="GO" id="GO:0006355">
    <property type="term" value="P:regulation of DNA-templated transcription"/>
    <property type="evidence" value="ECO:0007669"/>
    <property type="project" value="TreeGrafter"/>
</dbReference>
<dbReference type="InterPro" id="IPR005158">
    <property type="entry name" value="BTAD"/>
</dbReference>
<keyword evidence="2" id="KW-0804">Transcription</keyword>
<reference evidence="6 7" key="1">
    <citation type="submission" date="2020-07" db="EMBL/GenBank/DDBJ databases">
        <title>Sequencing the genomes of 1000 actinobacteria strains.</title>
        <authorList>
            <person name="Klenk H.-P."/>
        </authorList>
    </citation>
    <scope>NUCLEOTIDE SEQUENCE [LARGE SCALE GENOMIC DNA]</scope>
    <source>
        <strain evidence="6 7">CXB654</strain>
    </source>
</reference>
<sequence>MTTAPERPRARRSAGDLLRAGAALSVLAALLIGVPWALPALTGPLLPAGVPAGDAVAAALTSPDAGALVRLLPVLAAWAAWAAFTACVAAEIAAQARNRPTPRLPGLRWGQVAAAKLVPAVAVGLGRGAGLADVVPASEAILAATPVEAAATGARTGAPAAAADAGEPADDPGTYTTRRHDTYIGIAQEQLGDRARYSEIIDLNVGREMPDGTVLTGEEFLEPGWPLLLPTDDRDEDDPAEEGDEDGDPDGAEPPAPDGARRTGAGAPAPASPAAAGTGANAAPDRRGNRRRRTEPTGEKTDQAVPAVKVAGYSAPLAVGLLGLLDARRLLQQRRRRPGHRIVQPTDDALVAAEETMRHAADPAGVGLLDQALRSLAARAARTGRPLPPLLGARVTPRDCELLLAAEDEDETGAEPLAPFQAVDGCTWRLDPGDEALLGRGEAAAVPGPCPGLVTLGRDAAGAHLFVDLTRAAAVNLTGAPEHVREVLTALALELAASAWAGRIGVTAVGFGDELPALLRTDRPDRLRHTGTVSACLDRIELLARDLHDGAEQGEERPTEIILSARPIARGDLRRLRDIASAAPDLPLGIVAAAGDDRHLPTDWTLDAAPEAVVTLPGTERTVLLQRMTAEQSDQVAAVLGAAARTRSAPAEGWEAVPPEPDGADADAEEERPHDPADPADPEEERTDPGEPAPPLPALADPAAPCIRILGPIGITGVDTRKLEAGKRRALVELACLLKLKPGRTPDQISRTLGGPRGPWSASTRAAGLSRLRSWLGRDGDERPYFPNLTGGVYALADTIGCDWTDFQALARYGVDNAGPAGTAALHQALDLVRGAPFADAAPERYAWAEPLKPAITAAVADVAHVLATRHTARGEFDAAREVLTAALENDPAAELLHRDLVRLEHRAGDPGAVDRAVQGLTAALDRLALAPDPETRRLVERLRPRWG</sequence>
<dbReference type="PANTHER" id="PTHR35807">
    <property type="entry name" value="TRANSCRIPTIONAL REGULATOR REDD-RELATED"/>
    <property type="match status" value="1"/>
</dbReference>